<name>X7YIG7_MYCXE</name>
<sequence length="50" mass="5493">MIVRMRTCAQAAKVAEACSRRTTPPDALAAPKAARETSFSYLRIGLRCPR</sequence>
<reference evidence="1" key="1">
    <citation type="submission" date="2014-01" db="EMBL/GenBank/DDBJ databases">
        <authorList>
            <person name="Brown-Elliot B."/>
            <person name="Wallace R."/>
            <person name="Lenaerts A."/>
            <person name="Ordway D."/>
            <person name="DeGroote M.A."/>
            <person name="Parker T."/>
            <person name="Sizemore C."/>
            <person name="Tallon L.J."/>
            <person name="Sadzewicz L.K."/>
            <person name="Sengamalay N."/>
            <person name="Fraser C.M."/>
            <person name="Hine E."/>
            <person name="Shefchek K.A."/>
            <person name="Das S.P."/>
            <person name="Tettelin H."/>
        </authorList>
    </citation>
    <scope>NUCLEOTIDE SEQUENCE [LARGE SCALE GENOMIC DNA]</scope>
    <source>
        <strain evidence="1">4042</strain>
    </source>
</reference>
<accession>X7YIG7</accession>
<dbReference type="EMBL" id="JAOB01000093">
    <property type="protein sequence ID" value="EUA06987.1"/>
    <property type="molecule type" value="Genomic_DNA"/>
</dbReference>
<comment type="caution">
    <text evidence="1">The sequence shown here is derived from an EMBL/GenBank/DDBJ whole genome shotgun (WGS) entry which is preliminary data.</text>
</comment>
<evidence type="ECO:0000313" key="1">
    <source>
        <dbReference type="EMBL" id="EUA06987.1"/>
    </source>
</evidence>
<dbReference type="AlphaFoldDB" id="X7YIG7"/>
<gene>
    <name evidence="1" type="ORF">I553_0340</name>
</gene>
<organism evidence="1">
    <name type="scientific">Mycobacterium xenopi 4042</name>
    <dbReference type="NCBI Taxonomy" id="1299334"/>
    <lineage>
        <taxon>Bacteria</taxon>
        <taxon>Bacillati</taxon>
        <taxon>Actinomycetota</taxon>
        <taxon>Actinomycetes</taxon>
        <taxon>Mycobacteriales</taxon>
        <taxon>Mycobacteriaceae</taxon>
        <taxon>Mycobacterium</taxon>
    </lineage>
</organism>
<proteinExistence type="predicted"/>
<protein>
    <submittedName>
        <fullName evidence="1">Uncharacterized protein</fullName>
    </submittedName>
</protein>